<keyword evidence="2" id="KW-0233">DNA recombination</keyword>
<name>A0A9D9EL58_9SPIR</name>
<evidence type="ECO:0000313" key="4">
    <source>
        <dbReference type="EMBL" id="MBO8449494.1"/>
    </source>
</evidence>
<dbReference type="Gene3D" id="1.10.150.130">
    <property type="match status" value="1"/>
</dbReference>
<dbReference type="InterPro" id="IPR010998">
    <property type="entry name" value="Integrase_recombinase_N"/>
</dbReference>
<reference evidence="4" key="2">
    <citation type="journal article" date="2021" name="PeerJ">
        <title>Extensive microbial diversity within the chicken gut microbiome revealed by metagenomics and culture.</title>
        <authorList>
            <person name="Gilroy R."/>
            <person name="Ravi A."/>
            <person name="Getino M."/>
            <person name="Pursley I."/>
            <person name="Horton D.L."/>
            <person name="Alikhan N.F."/>
            <person name="Baker D."/>
            <person name="Gharbi K."/>
            <person name="Hall N."/>
            <person name="Watson M."/>
            <person name="Adriaenssens E.M."/>
            <person name="Foster-Nyarko E."/>
            <person name="Jarju S."/>
            <person name="Secka A."/>
            <person name="Antonio M."/>
            <person name="Oren A."/>
            <person name="Chaudhuri R.R."/>
            <person name="La Ragione R."/>
            <person name="Hildebrand F."/>
            <person name="Pallen M.J."/>
        </authorList>
    </citation>
    <scope>NUCLEOTIDE SEQUENCE</scope>
    <source>
        <strain evidence="4">B3-4054</strain>
    </source>
</reference>
<keyword evidence="1" id="KW-0238">DNA-binding</keyword>
<gene>
    <name evidence="4" type="ORF">IAA96_00075</name>
</gene>
<dbReference type="AlphaFoldDB" id="A0A9D9EL58"/>
<reference evidence="4" key="1">
    <citation type="submission" date="2020-10" db="EMBL/GenBank/DDBJ databases">
        <authorList>
            <person name="Gilroy R."/>
        </authorList>
    </citation>
    <scope>NUCLEOTIDE SEQUENCE</scope>
    <source>
        <strain evidence="4">B3-4054</strain>
    </source>
</reference>
<dbReference type="InterPro" id="IPR011010">
    <property type="entry name" value="DNA_brk_join_enz"/>
</dbReference>
<dbReference type="GO" id="GO:0003677">
    <property type="term" value="F:DNA binding"/>
    <property type="evidence" value="ECO:0007669"/>
    <property type="project" value="UniProtKB-KW"/>
</dbReference>
<feature type="domain" description="Tyr recombinase" evidence="3">
    <location>
        <begin position="245"/>
        <end position="395"/>
    </location>
</feature>
<dbReference type="Proteomes" id="UP000823616">
    <property type="component" value="Unassembled WGS sequence"/>
</dbReference>
<evidence type="ECO:0000256" key="1">
    <source>
        <dbReference type="ARBA" id="ARBA00023125"/>
    </source>
</evidence>
<evidence type="ECO:0000256" key="2">
    <source>
        <dbReference type="ARBA" id="ARBA00023172"/>
    </source>
</evidence>
<organism evidence="4 5">
    <name type="scientific">Candidatus Avitreponema avistercoris</name>
    <dbReference type="NCBI Taxonomy" id="2840705"/>
    <lineage>
        <taxon>Bacteria</taxon>
        <taxon>Pseudomonadati</taxon>
        <taxon>Spirochaetota</taxon>
        <taxon>Spirochaetia</taxon>
        <taxon>Spirochaetales</taxon>
        <taxon>Candidatus Avitreponema</taxon>
    </lineage>
</organism>
<dbReference type="InterPro" id="IPR002104">
    <property type="entry name" value="Integrase_catalytic"/>
</dbReference>
<proteinExistence type="predicted"/>
<dbReference type="GO" id="GO:0006310">
    <property type="term" value="P:DNA recombination"/>
    <property type="evidence" value="ECO:0007669"/>
    <property type="project" value="UniProtKB-KW"/>
</dbReference>
<dbReference type="Pfam" id="PF00589">
    <property type="entry name" value="Phage_integrase"/>
    <property type="match status" value="1"/>
</dbReference>
<dbReference type="GO" id="GO:0015074">
    <property type="term" value="P:DNA integration"/>
    <property type="evidence" value="ECO:0007669"/>
    <property type="project" value="InterPro"/>
</dbReference>
<protein>
    <submittedName>
        <fullName evidence="4">Tyrosine-type recombinase/integrase</fullName>
    </submittedName>
</protein>
<dbReference type="InterPro" id="IPR013762">
    <property type="entry name" value="Integrase-like_cat_sf"/>
</dbReference>
<dbReference type="EMBL" id="JADIMS010000001">
    <property type="protein sequence ID" value="MBO8449494.1"/>
    <property type="molecule type" value="Genomic_DNA"/>
</dbReference>
<sequence>MSRIIKRKPPFTLYHRKTSPCFYVRFRDELTGEYGKAISTRARTKREAVRVAYQWLAEGIPSQKDAGGGETSRGAASVLSALRRADLSGLSESDKEKIVKALKKDGVIKSAVVSGSAADVRFIDFLLSIWDWDSSEYVREKQRAGHSLHKRHVLNNRTNIKKYWLPFFGDMALGEVTRETLRRFLDSLAEYKLSNGTKNRIFLAGATALRWAYAHESIPENIAAEKTFILYSAKHKPRKILTHELMRAVLSVEWNDTRSKTAFFISAFTGMRAGEIQALRLQDLGENCFYVNHSFNTTDGLKSPKNGEARTVYFPFPNIIDALKEMAYQNPHGDCFVFWGVKPNRPLNAGKWLIDFRDALVQTGTMTAEEAKQYCFHGQRHFFTANMQAAGTADRVEQLHRLQDSYRERIHRGEPCRRLPAV</sequence>
<accession>A0A9D9EL58</accession>
<evidence type="ECO:0000313" key="5">
    <source>
        <dbReference type="Proteomes" id="UP000823616"/>
    </source>
</evidence>
<dbReference type="Gene3D" id="1.10.443.10">
    <property type="entry name" value="Intergrase catalytic core"/>
    <property type="match status" value="1"/>
</dbReference>
<dbReference type="SUPFAM" id="SSF56349">
    <property type="entry name" value="DNA breaking-rejoining enzymes"/>
    <property type="match status" value="1"/>
</dbReference>
<comment type="caution">
    <text evidence="4">The sequence shown here is derived from an EMBL/GenBank/DDBJ whole genome shotgun (WGS) entry which is preliminary data.</text>
</comment>
<evidence type="ECO:0000259" key="3">
    <source>
        <dbReference type="Pfam" id="PF00589"/>
    </source>
</evidence>